<proteinExistence type="inferred from homology"/>
<evidence type="ECO:0000256" key="2">
    <source>
        <dbReference type="PIRSR" id="PIRSR601461-2"/>
    </source>
</evidence>
<feature type="disulfide bond" evidence="2">
    <location>
        <begin position="320"/>
        <end position="357"/>
    </location>
</feature>
<dbReference type="EMBL" id="AZHE01000046">
    <property type="protein sequence ID" value="KHN93955.1"/>
    <property type="molecule type" value="Genomic_DNA"/>
</dbReference>
<dbReference type="InterPro" id="IPR001461">
    <property type="entry name" value="Aspartic_peptidase_A1"/>
</dbReference>
<evidence type="ECO:0000313" key="5">
    <source>
        <dbReference type="EMBL" id="KHN93955.1"/>
    </source>
</evidence>
<feature type="domain" description="Peptidase A1" evidence="4">
    <location>
        <begin position="78"/>
        <end position="397"/>
    </location>
</feature>
<evidence type="ECO:0000259" key="4">
    <source>
        <dbReference type="PROSITE" id="PS51767"/>
    </source>
</evidence>
<keyword evidence="2" id="KW-1015">Disulfide bond</keyword>
<gene>
    <name evidence="5" type="ORF">MAM_08210</name>
</gene>
<dbReference type="RefSeq" id="XP_040675021.1">
    <property type="nucleotide sequence ID" value="XM_040827008.1"/>
</dbReference>
<comment type="similarity">
    <text evidence="1">Belongs to the peptidase A1 family.</text>
</comment>
<evidence type="ECO:0000256" key="3">
    <source>
        <dbReference type="SAM" id="SignalP"/>
    </source>
</evidence>
<dbReference type="PROSITE" id="PS51767">
    <property type="entry name" value="PEPTIDASE_A1"/>
    <property type="match status" value="1"/>
</dbReference>
<dbReference type="GeneID" id="63742665"/>
<dbReference type="STRING" id="1081103.A0A0B2WLR1"/>
<evidence type="ECO:0000313" key="6">
    <source>
        <dbReference type="Proteomes" id="UP000030816"/>
    </source>
</evidence>
<dbReference type="InterPro" id="IPR033121">
    <property type="entry name" value="PEPTIDASE_A1"/>
</dbReference>
<dbReference type="GO" id="GO:0006508">
    <property type="term" value="P:proteolysis"/>
    <property type="evidence" value="ECO:0007669"/>
    <property type="project" value="InterPro"/>
</dbReference>
<dbReference type="OrthoDB" id="771136at2759"/>
<feature type="chain" id="PRO_5002081308" evidence="3">
    <location>
        <begin position="20"/>
        <end position="463"/>
    </location>
</feature>
<keyword evidence="3" id="KW-0732">Signal</keyword>
<dbReference type="PANTHER" id="PTHR47966:SF65">
    <property type="entry name" value="ASPARTIC-TYPE ENDOPEPTIDASE"/>
    <property type="match status" value="1"/>
</dbReference>
<dbReference type="Proteomes" id="UP000030816">
    <property type="component" value="Unassembled WGS sequence"/>
</dbReference>
<keyword evidence="6" id="KW-1185">Reference proteome</keyword>
<dbReference type="PANTHER" id="PTHR47966">
    <property type="entry name" value="BETA-SITE APP-CLEAVING ENZYME, ISOFORM A-RELATED"/>
    <property type="match status" value="1"/>
</dbReference>
<name>A0A0B2WLR1_METAS</name>
<dbReference type="HOGENOM" id="CLU_030513_0_0_1"/>
<dbReference type="PRINTS" id="PR00792">
    <property type="entry name" value="PEPSIN"/>
</dbReference>
<dbReference type="SUPFAM" id="SSF50630">
    <property type="entry name" value="Acid proteases"/>
    <property type="match status" value="1"/>
</dbReference>
<sequence length="463" mass="49658">MTPFETLLVLLASTALASTADSREQAIPKPVVKNGVLQLPLVTIHPEPDTADGNLTRRQVAADFDMRDYTGPRAVAALGIPLQVGTPPQTVFVEPDTGSSPFWVPNLPPGLSREGPLPVYFDLAASKTSRDLHRPEKMSYAGEKAYTQLFMDEVAIAGRSLGMFRMGVANVSQSNLGRIVGTLGLLPPSAPEWADSFILKRLVDRKITQSQAFGAGIRNRGRGSLTLGGYDTAKFSGRLEKFPIVPNKNDNYVMKMQTVTLSTGGGKQTTVLDTSLTDGKPVTIGLDTGAPVVVFAYEIFKAVAQNLGAGLEKGLVTLPCDLVDSKGSLDLRMSDSTTISLPLADLLVGRLDDGKRCMMAIQPYLNSRLPSHVWLGTHFLRRSFVVYDPIDRNIYIAAAADCGSNLVAINGAMPDDVTGDCAPEAQEIDPPTDKVQSELLGLTEEEIAAYLDPRIDDAADGKA</sequence>
<evidence type="ECO:0000256" key="1">
    <source>
        <dbReference type="ARBA" id="ARBA00007447"/>
    </source>
</evidence>
<dbReference type="InterPro" id="IPR021109">
    <property type="entry name" value="Peptidase_aspartic_dom_sf"/>
</dbReference>
<comment type="caution">
    <text evidence="5">The sequence shown here is derived from an EMBL/GenBank/DDBJ whole genome shotgun (WGS) entry which is preliminary data.</text>
</comment>
<protein>
    <submittedName>
        <fullName evidence="5">Peptidase aspartic</fullName>
    </submittedName>
</protein>
<feature type="signal peptide" evidence="3">
    <location>
        <begin position="1"/>
        <end position="19"/>
    </location>
</feature>
<reference evidence="5 6" key="1">
    <citation type="journal article" date="2014" name="Proc. Natl. Acad. Sci. U.S.A.">
        <title>Trajectory and genomic determinants of fungal-pathogen speciation and host adaptation.</title>
        <authorList>
            <person name="Hu X."/>
            <person name="Xiao G."/>
            <person name="Zheng P."/>
            <person name="Shang Y."/>
            <person name="Su Y."/>
            <person name="Zhang X."/>
            <person name="Liu X."/>
            <person name="Zhan S."/>
            <person name="St Leger R.J."/>
            <person name="Wang C."/>
        </authorList>
    </citation>
    <scope>NUCLEOTIDE SEQUENCE [LARGE SCALE GENOMIC DNA]</scope>
    <source>
        <strain evidence="5 6">ARSEF 1941</strain>
    </source>
</reference>
<dbReference type="Pfam" id="PF00026">
    <property type="entry name" value="Asp"/>
    <property type="match status" value="1"/>
</dbReference>
<accession>A0A0B2WLR1</accession>
<dbReference type="AlphaFoldDB" id="A0A0B2WLR1"/>
<dbReference type="Gene3D" id="2.40.70.10">
    <property type="entry name" value="Acid Proteases"/>
    <property type="match status" value="2"/>
</dbReference>
<organism evidence="5 6">
    <name type="scientific">Metarhizium album (strain ARSEF 1941)</name>
    <dbReference type="NCBI Taxonomy" id="1081103"/>
    <lineage>
        <taxon>Eukaryota</taxon>
        <taxon>Fungi</taxon>
        <taxon>Dikarya</taxon>
        <taxon>Ascomycota</taxon>
        <taxon>Pezizomycotina</taxon>
        <taxon>Sordariomycetes</taxon>
        <taxon>Hypocreomycetidae</taxon>
        <taxon>Hypocreales</taxon>
        <taxon>Clavicipitaceae</taxon>
        <taxon>Metarhizium</taxon>
    </lineage>
</organism>
<dbReference type="GO" id="GO:0004190">
    <property type="term" value="F:aspartic-type endopeptidase activity"/>
    <property type="evidence" value="ECO:0007669"/>
    <property type="project" value="InterPro"/>
</dbReference>